<feature type="compositionally biased region" description="Basic and acidic residues" evidence="1">
    <location>
        <begin position="211"/>
        <end position="220"/>
    </location>
</feature>
<dbReference type="Proteomes" id="UP000266841">
    <property type="component" value="Unassembled WGS sequence"/>
</dbReference>
<sequence>LGPNRLKSSSTVSSDTALTEEFWPSGESSLDVSVSYRHVRDLSAVGARNFVAPEVLRGLREIGKAAKGRLNTSIHGSQQHLAKKTKGPKKCVSDYVLTADAFSVELDSERHPSRGPDPGDRPAHDVLRWEHAEHARVDADRLAVAENVRLPVLQLVYANALAILEEPVDQAERLVATERSVRPGGPLTVDRDVSSAAPLLEADVAIARQRGEALHEERRARQPAPAPGDDALQRCRRPEQHHVPSPRPSERVRELFHEQDVPFQERRLHRRRGYVVQAHGVPDQQCRRYREECHREGEGVREEVPSKCPDDSGHGGVAKQFRFCMSVQKRS</sequence>
<proteinExistence type="predicted"/>
<organism evidence="2 3">
    <name type="scientific">Thalassiosira oceanica</name>
    <name type="common">Marine diatom</name>
    <dbReference type="NCBI Taxonomy" id="159749"/>
    <lineage>
        <taxon>Eukaryota</taxon>
        <taxon>Sar</taxon>
        <taxon>Stramenopiles</taxon>
        <taxon>Ochrophyta</taxon>
        <taxon>Bacillariophyta</taxon>
        <taxon>Coscinodiscophyceae</taxon>
        <taxon>Thalassiosirophycidae</taxon>
        <taxon>Thalassiosirales</taxon>
        <taxon>Thalassiosiraceae</taxon>
        <taxon>Thalassiosira</taxon>
    </lineage>
</organism>
<dbReference type="AlphaFoldDB" id="K0S8C3"/>
<evidence type="ECO:0000313" key="2">
    <source>
        <dbReference type="EMBL" id="EJK61555.1"/>
    </source>
</evidence>
<feature type="non-terminal residue" evidence="2">
    <location>
        <position position="1"/>
    </location>
</feature>
<keyword evidence="3" id="KW-1185">Reference proteome</keyword>
<protein>
    <submittedName>
        <fullName evidence="2">Uncharacterized protein</fullName>
    </submittedName>
</protein>
<feature type="region of interest" description="Disordered" evidence="1">
    <location>
        <begin position="211"/>
        <end position="250"/>
    </location>
</feature>
<feature type="compositionally biased region" description="Basic and acidic residues" evidence="1">
    <location>
        <begin position="231"/>
        <end position="250"/>
    </location>
</feature>
<feature type="region of interest" description="Disordered" evidence="1">
    <location>
        <begin position="298"/>
        <end position="317"/>
    </location>
</feature>
<dbReference type="EMBL" id="AGNL01019828">
    <property type="protein sequence ID" value="EJK61555.1"/>
    <property type="molecule type" value="Genomic_DNA"/>
</dbReference>
<comment type="caution">
    <text evidence="2">The sequence shown here is derived from an EMBL/GenBank/DDBJ whole genome shotgun (WGS) entry which is preliminary data.</text>
</comment>
<accession>K0S8C3</accession>
<feature type="compositionally biased region" description="Basic and acidic residues" evidence="1">
    <location>
        <begin position="298"/>
        <end position="313"/>
    </location>
</feature>
<gene>
    <name evidence="2" type="ORF">THAOC_17938</name>
</gene>
<reference evidence="2 3" key="1">
    <citation type="journal article" date="2012" name="Genome Biol.">
        <title>Genome and low-iron response of an oceanic diatom adapted to chronic iron limitation.</title>
        <authorList>
            <person name="Lommer M."/>
            <person name="Specht M."/>
            <person name="Roy A.S."/>
            <person name="Kraemer L."/>
            <person name="Andreson R."/>
            <person name="Gutowska M.A."/>
            <person name="Wolf J."/>
            <person name="Bergner S.V."/>
            <person name="Schilhabel M.B."/>
            <person name="Klostermeier U.C."/>
            <person name="Beiko R.G."/>
            <person name="Rosenstiel P."/>
            <person name="Hippler M."/>
            <person name="Laroche J."/>
        </authorList>
    </citation>
    <scope>NUCLEOTIDE SEQUENCE [LARGE SCALE GENOMIC DNA]</scope>
    <source>
        <strain evidence="2 3">CCMP1005</strain>
    </source>
</reference>
<evidence type="ECO:0000313" key="3">
    <source>
        <dbReference type="Proteomes" id="UP000266841"/>
    </source>
</evidence>
<evidence type="ECO:0000256" key="1">
    <source>
        <dbReference type="SAM" id="MobiDB-lite"/>
    </source>
</evidence>
<name>K0S8C3_THAOC</name>